<keyword evidence="8 14" id="KW-0227">DNA damage</keyword>
<dbReference type="Gene3D" id="1.10.1670.10">
    <property type="entry name" value="Helix-hairpin-Helix base-excision DNA repair enzymes (C-terminal)"/>
    <property type="match status" value="1"/>
</dbReference>
<keyword evidence="10 14" id="KW-0408">Iron</keyword>
<keyword evidence="7" id="KW-0479">Metal-binding</keyword>
<dbReference type="PANTHER" id="PTHR42944">
    <property type="entry name" value="ADENINE DNA GLYCOSYLASE"/>
    <property type="match status" value="1"/>
</dbReference>
<keyword evidence="9" id="KW-0378">Hydrolase</keyword>
<dbReference type="InterPro" id="IPR003651">
    <property type="entry name" value="Endonuclease3_FeS-loop_motif"/>
</dbReference>
<keyword evidence="12" id="KW-0234">DNA repair</keyword>
<dbReference type="Pfam" id="PF00730">
    <property type="entry name" value="HhH-GPD"/>
    <property type="match status" value="1"/>
</dbReference>
<evidence type="ECO:0000313" key="16">
    <source>
        <dbReference type="EMBL" id="MEE2022692.1"/>
    </source>
</evidence>
<evidence type="ECO:0000256" key="9">
    <source>
        <dbReference type="ARBA" id="ARBA00022801"/>
    </source>
</evidence>
<evidence type="ECO:0000256" key="2">
    <source>
        <dbReference type="ARBA" id="ARBA00002933"/>
    </source>
</evidence>
<gene>
    <name evidence="16" type="primary">mutY</name>
    <name evidence="16" type="ORF">QWF21_00410</name>
</gene>
<dbReference type="EMBL" id="JAUGZK010000001">
    <property type="protein sequence ID" value="MEE2022692.1"/>
    <property type="molecule type" value="Genomic_DNA"/>
</dbReference>
<keyword evidence="13 14" id="KW-0326">Glycosidase</keyword>
<dbReference type="Pfam" id="PF10576">
    <property type="entry name" value="EndIII_4Fe-2S"/>
    <property type="match status" value="1"/>
</dbReference>
<dbReference type="InterPro" id="IPR003265">
    <property type="entry name" value="HhH-GPD_domain"/>
</dbReference>
<dbReference type="InterPro" id="IPR011257">
    <property type="entry name" value="DNA_glycosylase"/>
</dbReference>
<dbReference type="PROSITE" id="PS01155">
    <property type="entry name" value="ENDONUCLEASE_III_2"/>
    <property type="match status" value="1"/>
</dbReference>
<dbReference type="InterPro" id="IPR015797">
    <property type="entry name" value="NUDIX_hydrolase-like_dom_sf"/>
</dbReference>
<comment type="similarity">
    <text evidence="3 14">Belongs to the Nth/MutY family.</text>
</comment>
<evidence type="ECO:0000256" key="12">
    <source>
        <dbReference type="ARBA" id="ARBA00023204"/>
    </source>
</evidence>
<keyword evidence="11" id="KW-0411">Iron-sulfur</keyword>
<accession>A0ABU7JAG3</accession>
<dbReference type="SMART" id="SM00478">
    <property type="entry name" value="ENDO3c"/>
    <property type="match status" value="1"/>
</dbReference>
<dbReference type="InterPro" id="IPR004036">
    <property type="entry name" value="Endonuclease-III-like_CS2"/>
</dbReference>
<organism evidence="16 17">
    <name type="scientific">Alkalimonas mucilaginosa</name>
    <dbReference type="NCBI Taxonomy" id="3057676"/>
    <lineage>
        <taxon>Bacteria</taxon>
        <taxon>Pseudomonadati</taxon>
        <taxon>Pseudomonadota</taxon>
        <taxon>Gammaproteobacteria</taxon>
        <taxon>Alkalimonas</taxon>
    </lineage>
</organism>
<keyword evidence="17" id="KW-1185">Reference proteome</keyword>
<evidence type="ECO:0000256" key="4">
    <source>
        <dbReference type="ARBA" id="ARBA00012045"/>
    </source>
</evidence>
<dbReference type="InterPro" id="IPR029119">
    <property type="entry name" value="MutY_C"/>
</dbReference>
<comment type="cofactor">
    <cofactor evidence="14">
        <name>[4Fe-4S] cluster</name>
        <dbReference type="ChEBI" id="CHEBI:49883"/>
    </cofactor>
    <text evidence="14">Binds 1 [4Fe-4S] cluster.</text>
</comment>
<evidence type="ECO:0000259" key="15">
    <source>
        <dbReference type="SMART" id="SM00478"/>
    </source>
</evidence>
<keyword evidence="6" id="KW-0004">4Fe-4S</keyword>
<evidence type="ECO:0000256" key="5">
    <source>
        <dbReference type="ARBA" id="ARBA00022023"/>
    </source>
</evidence>
<reference evidence="16 17" key="1">
    <citation type="submission" date="2023-06" db="EMBL/GenBank/DDBJ databases">
        <title>Alkalimonas sp., MEB004 an alkaliphilic bacterium isolated from Lonar Lake, India.</title>
        <authorList>
            <person name="Joshi A."/>
            <person name="Thite S."/>
        </authorList>
    </citation>
    <scope>NUCLEOTIDE SEQUENCE [LARGE SCALE GENOMIC DNA]</scope>
    <source>
        <strain evidence="16 17">MEB004</strain>
    </source>
</reference>
<dbReference type="InterPro" id="IPR023170">
    <property type="entry name" value="HhH_base_excis_C"/>
</dbReference>
<evidence type="ECO:0000256" key="13">
    <source>
        <dbReference type="ARBA" id="ARBA00023295"/>
    </source>
</evidence>
<evidence type="ECO:0000256" key="6">
    <source>
        <dbReference type="ARBA" id="ARBA00022485"/>
    </source>
</evidence>
<dbReference type="SUPFAM" id="SSF55811">
    <property type="entry name" value="Nudix"/>
    <property type="match status" value="1"/>
</dbReference>
<comment type="catalytic activity">
    <reaction evidence="1 14">
        <text>Hydrolyzes free adenine bases from 7,8-dihydro-8-oxoguanine:adenine mismatched double-stranded DNA, leaving an apurinic site.</text>
        <dbReference type="EC" id="3.2.2.31"/>
    </reaction>
</comment>
<dbReference type="Proteomes" id="UP001339167">
    <property type="component" value="Unassembled WGS sequence"/>
</dbReference>
<evidence type="ECO:0000256" key="10">
    <source>
        <dbReference type="ARBA" id="ARBA00023004"/>
    </source>
</evidence>
<comment type="function">
    <text evidence="2">Adenine glycosylase active on G-A mispairs. MutY also corrects error-prone DNA synthesis past GO lesions which are due to the oxidatively damaged form of guanine: 7,8-dihydro-8-oxoguanine (8-oxo-dGTP).</text>
</comment>
<dbReference type="InterPro" id="IPR044298">
    <property type="entry name" value="MIG/MutY"/>
</dbReference>
<proteinExistence type="inferred from homology"/>
<dbReference type="Gene3D" id="1.10.340.30">
    <property type="entry name" value="Hypothetical protein, domain 2"/>
    <property type="match status" value="1"/>
</dbReference>
<evidence type="ECO:0000256" key="7">
    <source>
        <dbReference type="ARBA" id="ARBA00022723"/>
    </source>
</evidence>
<evidence type="ECO:0000256" key="14">
    <source>
        <dbReference type="RuleBase" id="RU365096"/>
    </source>
</evidence>
<evidence type="ECO:0000313" key="17">
    <source>
        <dbReference type="Proteomes" id="UP001339167"/>
    </source>
</evidence>
<evidence type="ECO:0000256" key="8">
    <source>
        <dbReference type="ARBA" id="ARBA00022763"/>
    </source>
</evidence>
<feature type="domain" description="HhH-GPD" evidence="15">
    <location>
        <begin position="50"/>
        <end position="199"/>
    </location>
</feature>
<sequence>MQSTDLSDVHPFGAGRFAALVIGWQQQQGRHDLPWQLDITPYKVLVSELMLQQTQVATVIPYFERWLQRFPTIEALAMAGQDEVMGLWQGLGYYARARNLHKAAQAIAARGSFPDDLHSLQQIPGIGRYTAGAILSFAYDSYGPIVDGNVRRLFCRLFALEGYAGQSRLEKQLWQLAEQLTPTQHNRRFAQGLLDLGATLCTARQPDCDSCPLQSGCQAYALQQVEQFPMPKPKKAKPSRQGHFLWVQQQGQLLLEQRPDKGIWSSLLTLPEVEPEHPLLQQAKPIGSFRHQFSHYQLDATIWQPQLQVQETAQHGWYASRQLANIALPAPIRKWIEQQLKQSDLD</sequence>
<dbReference type="RefSeq" id="WP_330086057.1">
    <property type="nucleotide sequence ID" value="NZ_JAUGZK010000001.1"/>
</dbReference>
<dbReference type="Pfam" id="PF00633">
    <property type="entry name" value="HHH"/>
    <property type="match status" value="1"/>
</dbReference>
<dbReference type="NCBIfam" id="TIGR01084">
    <property type="entry name" value="mutY"/>
    <property type="match status" value="1"/>
</dbReference>
<protein>
    <recommendedName>
        <fullName evidence="5 14">Adenine DNA glycosylase</fullName>
        <ecNumber evidence="4 14">3.2.2.31</ecNumber>
    </recommendedName>
</protein>
<dbReference type="InterPro" id="IPR005760">
    <property type="entry name" value="A/G_AdeGlyc_MutY"/>
</dbReference>
<evidence type="ECO:0000256" key="11">
    <source>
        <dbReference type="ARBA" id="ARBA00023014"/>
    </source>
</evidence>
<evidence type="ECO:0000256" key="3">
    <source>
        <dbReference type="ARBA" id="ARBA00008343"/>
    </source>
</evidence>
<evidence type="ECO:0000256" key="1">
    <source>
        <dbReference type="ARBA" id="ARBA00000843"/>
    </source>
</evidence>
<dbReference type="InterPro" id="IPR000445">
    <property type="entry name" value="HhH_motif"/>
</dbReference>
<dbReference type="PANTHER" id="PTHR42944:SF1">
    <property type="entry name" value="ADENINE DNA GLYCOSYLASE"/>
    <property type="match status" value="1"/>
</dbReference>
<comment type="caution">
    <text evidence="16">The sequence shown here is derived from an EMBL/GenBank/DDBJ whole genome shotgun (WGS) entry which is preliminary data.</text>
</comment>
<dbReference type="Pfam" id="PF14815">
    <property type="entry name" value="NUDIX_4"/>
    <property type="match status" value="1"/>
</dbReference>
<dbReference type="SUPFAM" id="SSF48150">
    <property type="entry name" value="DNA-glycosylase"/>
    <property type="match status" value="1"/>
</dbReference>
<dbReference type="EC" id="3.2.2.31" evidence="4 14"/>
<dbReference type="Gene3D" id="3.90.79.10">
    <property type="entry name" value="Nucleoside Triphosphate Pyrophosphohydrolase"/>
    <property type="match status" value="1"/>
</dbReference>
<name>A0ABU7JAG3_9GAMM</name>
<dbReference type="SMART" id="SM00525">
    <property type="entry name" value="FES"/>
    <property type="match status" value="1"/>
</dbReference>
<dbReference type="CDD" id="cd03431">
    <property type="entry name" value="NUDIX_DNA_Glycosylase_C-MutY"/>
    <property type="match status" value="1"/>
</dbReference>
<dbReference type="CDD" id="cd00056">
    <property type="entry name" value="ENDO3c"/>
    <property type="match status" value="1"/>
</dbReference>